<protein>
    <recommendedName>
        <fullName evidence="8">Cytochrome c assembly protein domain-containing protein</fullName>
    </recommendedName>
</protein>
<feature type="transmembrane region" description="Helical" evidence="7">
    <location>
        <begin position="282"/>
        <end position="303"/>
    </location>
</feature>
<dbReference type="EMBL" id="BAAAQT010000006">
    <property type="protein sequence ID" value="GAA2173700.1"/>
    <property type="molecule type" value="Genomic_DNA"/>
</dbReference>
<keyword evidence="5 7" id="KW-0472">Membrane</keyword>
<evidence type="ECO:0000256" key="5">
    <source>
        <dbReference type="ARBA" id="ARBA00023136"/>
    </source>
</evidence>
<dbReference type="NCBIfam" id="TIGR03144">
    <property type="entry name" value="cytochr_II_ccsB"/>
    <property type="match status" value="1"/>
</dbReference>
<evidence type="ECO:0000313" key="10">
    <source>
        <dbReference type="Proteomes" id="UP001501599"/>
    </source>
</evidence>
<feature type="transmembrane region" description="Helical" evidence="7">
    <location>
        <begin position="255"/>
        <end position="270"/>
    </location>
</feature>
<keyword evidence="4 7" id="KW-1133">Transmembrane helix</keyword>
<proteinExistence type="predicted"/>
<comment type="subcellular location">
    <subcellularLocation>
        <location evidence="1">Membrane</location>
        <topology evidence="1">Multi-pass membrane protein</topology>
    </subcellularLocation>
</comment>
<feature type="region of interest" description="Disordered" evidence="6">
    <location>
        <begin position="41"/>
        <end position="64"/>
    </location>
</feature>
<evidence type="ECO:0000256" key="3">
    <source>
        <dbReference type="ARBA" id="ARBA00022748"/>
    </source>
</evidence>
<sequence length="313" mass="34591">MPDVSWDSYSLLAVYSSMAVYAIAFIAFAFDVARRRDPEEQRAHERELVTAGGGSAPTTTAPATTARPARRNLAKVGFALTVLAWVLHAAGTVMRGIAAERVPWANMYEFALTSIAIIVGIFVFVQLWRDLRFLGVYITGLATVFLGVATVNFYVSPTPLPPALQSYWLVIHVFVAALGTGFFALGSGLSILQLLRSRASGLAFVDRLPGASALEDLSYRVSVIGFIFWTFTLIAGAVWAEHAWGRYWGWDTKEVWTFVIWVVYAGYVHARATRGWRGTRSAWLQLIGFAAILFNFTIVNVFFKGLHTYSGLE</sequence>
<keyword evidence="2 7" id="KW-0812">Transmembrane</keyword>
<feature type="transmembrane region" description="Helical" evidence="7">
    <location>
        <begin position="167"/>
        <end position="192"/>
    </location>
</feature>
<evidence type="ECO:0000256" key="1">
    <source>
        <dbReference type="ARBA" id="ARBA00004141"/>
    </source>
</evidence>
<dbReference type="InterPro" id="IPR002541">
    <property type="entry name" value="Cyt_c_assembly"/>
</dbReference>
<feature type="domain" description="Cytochrome c assembly protein" evidence="8">
    <location>
        <begin position="102"/>
        <end position="307"/>
    </location>
</feature>
<feature type="transmembrane region" description="Helical" evidence="7">
    <location>
        <begin position="217"/>
        <end position="240"/>
    </location>
</feature>
<gene>
    <name evidence="9" type="ORF">GCM10009846_16690</name>
</gene>
<name>A0ABN3AR61_9MICO</name>
<feature type="transmembrane region" description="Helical" evidence="7">
    <location>
        <begin position="135"/>
        <end position="155"/>
    </location>
</feature>
<evidence type="ECO:0000313" key="9">
    <source>
        <dbReference type="EMBL" id="GAA2173700.1"/>
    </source>
</evidence>
<evidence type="ECO:0000256" key="4">
    <source>
        <dbReference type="ARBA" id="ARBA00022989"/>
    </source>
</evidence>
<feature type="transmembrane region" description="Helical" evidence="7">
    <location>
        <begin position="12"/>
        <end position="33"/>
    </location>
</feature>
<evidence type="ECO:0000256" key="2">
    <source>
        <dbReference type="ARBA" id="ARBA00022692"/>
    </source>
</evidence>
<evidence type="ECO:0000256" key="7">
    <source>
        <dbReference type="SAM" id="Phobius"/>
    </source>
</evidence>
<dbReference type="RefSeq" id="WP_344342625.1">
    <property type="nucleotide sequence ID" value="NZ_BAAAQT010000006.1"/>
</dbReference>
<dbReference type="PANTHER" id="PTHR30071:SF1">
    <property type="entry name" value="CYTOCHROME B_B6 PROTEIN-RELATED"/>
    <property type="match status" value="1"/>
</dbReference>
<evidence type="ECO:0000256" key="6">
    <source>
        <dbReference type="SAM" id="MobiDB-lite"/>
    </source>
</evidence>
<feature type="transmembrane region" description="Helical" evidence="7">
    <location>
        <begin position="110"/>
        <end position="128"/>
    </location>
</feature>
<feature type="transmembrane region" description="Helical" evidence="7">
    <location>
        <begin position="76"/>
        <end position="98"/>
    </location>
</feature>
<dbReference type="PANTHER" id="PTHR30071">
    <property type="entry name" value="HEME EXPORTER PROTEIN C"/>
    <property type="match status" value="1"/>
</dbReference>
<keyword evidence="3" id="KW-0201">Cytochrome c-type biogenesis</keyword>
<comment type="caution">
    <text evidence="9">The sequence shown here is derived from an EMBL/GenBank/DDBJ whole genome shotgun (WGS) entry which is preliminary data.</text>
</comment>
<dbReference type="Proteomes" id="UP001501599">
    <property type="component" value="Unassembled WGS sequence"/>
</dbReference>
<dbReference type="InterPro" id="IPR045062">
    <property type="entry name" value="Cyt_c_biogenesis_CcsA/CcmC"/>
</dbReference>
<evidence type="ECO:0000259" key="8">
    <source>
        <dbReference type="Pfam" id="PF01578"/>
    </source>
</evidence>
<keyword evidence="10" id="KW-1185">Reference proteome</keyword>
<organism evidence="9 10">
    <name type="scientific">Agrococcus versicolor</name>
    <dbReference type="NCBI Taxonomy" id="501482"/>
    <lineage>
        <taxon>Bacteria</taxon>
        <taxon>Bacillati</taxon>
        <taxon>Actinomycetota</taxon>
        <taxon>Actinomycetes</taxon>
        <taxon>Micrococcales</taxon>
        <taxon>Microbacteriaceae</taxon>
        <taxon>Agrococcus</taxon>
    </lineage>
</organism>
<dbReference type="InterPro" id="IPR017562">
    <property type="entry name" value="Cyt_c_biogenesis_CcsA"/>
</dbReference>
<accession>A0ABN3AR61</accession>
<dbReference type="Pfam" id="PF01578">
    <property type="entry name" value="Cytochrom_C_asm"/>
    <property type="match status" value="1"/>
</dbReference>
<reference evidence="9 10" key="1">
    <citation type="journal article" date="2019" name="Int. J. Syst. Evol. Microbiol.">
        <title>The Global Catalogue of Microorganisms (GCM) 10K type strain sequencing project: providing services to taxonomists for standard genome sequencing and annotation.</title>
        <authorList>
            <consortium name="The Broad Institute Genomics Platform"/>
            <consortium name="The Broad Institute Genome Sequencing Center for Infectious Disease"/>
            <person name="Wu L."/>
            <person name="Ma J."/>
        </authorList>
    </citation>
    <scope>NUCLEOTIDE SEQUENCE [LARGE SCALE GENOMIC DNA]</scope>
    <source>
        <strain evidence="9 10">JCM 16026</strain>
    </source>
</reference>